<keyword evidence="2" id="KW-1185">Reference proteome</keyword>
<dbReference type="Proteomes" id="UP000325395">
    <property type="component" value="Unassembled WGS sequence"/>
</dbReference>
<name>A0ABQ6WJT3_9EURO</name>
<evidence type="ECO:0000313" key="1">
    <source>
        <dbReference type="EMBL" id="KAE8417323.1"/>
    </source>
</evidence>
<evidence type="ECO:0008006" key="3">
    <source>
        <dbReference type="Google" id="ProtNLM"/>
    </source>
</evidence>
<sequence>MLQTHEASILVMVSNKIHIRDQDVSCLVRKFSTIHLNVNIKRHAWHSHQSDCCASAGITCAQPFVMGSHDTASPLPLHLY</sequence>
<gene>
    <name evidence="1" type="ORF">BDV36DRAFT_257147</name>
</gene>
<protein>
    <recommendedName>
        <fullName evidence="3">Hydrophobin</fullName>
    </recommendedName>
</protein>
<organism evidence="1 2">
    <name type="scientific">Aspergillus pseudocaelatus</name>
    <dbReference type="NCBI Taxonomy" id="1825620"/>
    <lineage>
        <taxon>Eukaryota</taxon>
        <taxon>Fungi</taxon>
        <taxon>Dikarya</taxon>
        <taxon>Ascomycota</taxon>
        <taxon>Pezizomycotina</taxon>
        <taxon>Eurotiomycetes</taxon>
        <taxon>Eurotiomycetidae</taxon>
        <taxon>Eurotiales</taxon>
        <taxon>Aspergillaceae</taxon>
        <taxon>Aspergillus</taxon>
        <taxon>Aspergillus subgen. Circumdati</taxon>
    </lineage>
</organism>
<reference evidence="1 2" key="1">
    <citation type="submission" date="2019-04" db="EMBL/GenBank/DDBJ databases">
        <authorList>
            <consortium name="DOE Joint Genome Institute"/>
            <person name="Mondo S."/>
            <person name="Kjaerbolling I."/>
            <person name="Vesth T."/>
            <person name="Frisvad J.C."/>
            <person name="Nybo J.L."/>
            <person name="Theobald S."/>
            <person name="Kildgaard S."/>
            <person name="Isbrandt T."/>
            <person name="Kuo A."/>
            <person name="Sato A."/>
            <person name="Lyhne E.K."/>
            <person name="Kogle M.E."/>
            <person name="Wiebenga A."/>
            <person name="Kun R.S."/>
            <person name="Lubbers R.J."/>
            <person name="Makela M.R."/>
            <person name="Barry K."/>
            <person name="Chovatia M."/>
            <person name="Clum A."/>
            <person name="Daum C."/>
            <person name="Haridas S."/>
            <person name="He G."/>
            <person name="LaButti K."/>
            <person name="Lipzen A."/>
            <person name="Riley R."/>
            <person name="Salamov A."/>
            <person name="Simmons B.A."/>
            <person name="Magnuson J.K."/>
            <person name="Henrissat B."/>
            <person name="Mortensen U.H."/>
            <person name="Larsen T.O."/>
            <person name="Devries R.P."/>
            <person name="Grigoriev I.V."/>
            <person name="Machida M."/>
            <person name="Baker S.E."/>
            <person name="Andersen M.R."/>
            <person name="Cantor M.N."/>
            <person name="Hua S.X."/>
        </authorList>
    </citation>
    <scope>NUCLEOTIDE SEQUENCE [LARGE SCALE GENOMIC DNA]</scope>
    <source>
        <strain evidence="1 2">CBS 117616</strain>
    </source>
</reference>
<proteinExistence type="predicted"/>
<dbReference type="EMBL" id="ML735739">
    <property type="protein sequence ID" value="KAE8417323.1"/>
    <property type="molecule type" value="Genomic_DNA"/>
</dbReference>
<accession>A0ABQ6WJT3</accession>
<evidence type="ECO:0000313" key="2">
    <source>
        <dbReference type="Proteomes" id="UP000325395"/>
    </source>
</evidence>